<keyword evidence="2" id="KW-1185">Reference proteome</keyword>
<evidence type="ECO:0000313" key="1">
    <source>
        <dbReference type="EMBL" id="SAL34134.1"/>
    </source>
</evidence>
<sequence>MPARHQSPLHREVCRWFKPDSGAYLSHFGRVYLGGCRYVCVRAPLMSGFFSLNFFHHGRKDWRIYPPLAVGPSLVYSSVRVAQRLPVRSLRRLPRG</sequence>
<protein>
    <submittedName>
        <fullName evidence="1">Uncharacterized protein</fullName>
    </submittedName>
</protein>
<gene>
    <name evidence="1" type="ORF">AWB65_02338</name>
</gene>
<comment type="caution">
    <text evidence="1">The sequence shown here is derived from an EMBL/GenBank/DDBJ whole genome shotgun (WGS) entry which is preliminary data.</text>
</comment>
<dbReference type="STRING" id="326474.AWB65_02338"/>
<dbReference type="Proteomes" id="UP000054977">
    <property type="component" value="Unassembled WGS sequence"/>
</dbReference>
<accession>A0A158GPT4</accession>
<reference evidence="1" key="1">
    <citation type="submission" date="2016-01" db="EMBL/GenBank/DDBJ databases">
        <authorList>
            <person name="Peeters C."/>
        </authorList>
    </citation>
    <scope>NUCLEOTIDE SEQUENCE [LARGE SCALE GENOMIC DNA]</scope>
    <source>
        <strain evidence="1">LMG 22934</strain>
    </source>
</reference>
<name>A0A158GPT4_9BURK</name>
<organism evidence="1 2">
    <name type="scientific">Caballeronia humi</name>
    <dbReference type="NCBI Taxonomy" id="326474"/>
    <lineage>
        <taxon>Bacteria</taxon>
        <taxon>Pseudomonadati</taxon>
        <taxon>Pseudomonadota</taxon>
        <taxon>Betaproteobacteria</taxon>
        <taxon>Burkholderiales</taxon>
        <taxon>Burkholderiaceae</taxon>
        <taxon>Caballeronia</taxon>
    </lineage>
</organism>
<dbReference type="EMBL" id="FCNW02000009">
    <property type="protein sequence ID" value="SAL34134.1"/>
    <property type="molecule type" value="Genomic_DNA"/>
</dbReference>
<proteinExistence type="predicted"/>
<dbReference type="AlphaFoldDB" id="A0A158GPT4"/>
<evidence type="ECO:0000313" key="2">
    <source>
        <dbReference type="Proteomes" id="UP000054977"/>
    </source>
</evidence>